<dbReference type="PROSITE" id="PS51411">
    <property type="entry name" value="PSP1_C"/>
    <property type="match status" value="1"/>
</dbReference>
<accession>A0A9X9AAY9</accession>
<dbReference type="NCBIfam" id="NF041131">
    <property type="entry name" value="RicT_YaaT_fam"/>
    <property type="match status" value="1"/>
</dbReference>
<feature type="domain" description="PSP1 C-terminal" evidence="1">
    <location>
        <begin position="61"/>
        <end position="123"/>
    </location>
</feature>
<dbReference type="EMBL" id="SZOH01000477">
    <property type="protein sequence ID" value="TKJ05563.1"/>
    <property type="molecule type" value="Genomic_DNA"/>
</dbReference>
<dbReference type="Proteomes" id="UP000308444">
    <property type="component" value="Unassembled WGS sequence"/>
</dbReference>
<evidence type="ECO:0000313" key="2">
    <source>
        <dbReference type="EMBL" id="TKJ05563.1"/>
    </source>
</evidence>
<proteinExistence type="predicted"/>
<comment type="caution">
    <text evidence="2">The sequence shown here is derived from an EMBL/GenBank/DDBJ whole genome shotgun (WGS) entry which is preliminary data.</text>
</comment>
<evidence type="ECO:0000259" key="1">
    <source>
        <dbReference type="PROSITE" id="PS51411"/>
    </source>
</evidence>
<organism evidence="2 3">
    <name type="scientific">Bacillus cereus</name>
    <dbReference type="NCBI Taxonomy" id="1396"/>
    <lineage>
        <taxon>Bacteria</taxon>
        <taxon>Bacillati</taxon>
        <taxon>Bacillota</taxon>
        <taxon>Bacilli</taxon>
        <taxon>Bacillales</taxon>
        <taxon>Bacillaceae</taxon>
        <taxon>Bacillus</taxon>
        <taxon>Bacillus cereus group</taxon>
    </lineage>
</organism>
<dbReference type="PANTHER" id="PTHR43830">
    <property type="entry name" value="PROTEIN PSP1"/>
    <property type="match status" value="1"/>
</dbReference>
<sequence>MYDVVGVRFKKAGKVYYFDPNQFDISENEFVIVETVRGIEYGKVVITKKQVDENDVVLPLKKVIRIANENDRTIVEENKHAAKEAYQVCQQKVVEHNLDMKLVDVEYTFDRNKIIFYFTADGR</sequence>
<dbReference type="GO" id="GO:0005737">
    <property type="term" value="C:cytoplasm"/>
    <property type="evidence" value="ECO:0007669"/>
    <property type="project" value="TreeGrafter"/>
</dbReference>
<gene>
    <name evidence="2" type="ORF">FC695_08460</name>
</gene>
<evidence type="ECO:0000313" key="3">
    <source>
        <dbReference type="Proteomes" id="UP000308444"/>
    </source>
</evidence>
<feature type="non-terminal residue" evidence="2">
    <location>
        <position position="123"/>
    </location>
</feature>
<protein>
    <submittedName>
        <fullName evidence="2">Stage 0 sporulation protein</fullName>
    </submittedName>
</protein>
<dbReference type="InterPro" id="IPR007557">
    <property type="entry name" value="PSP1_C"/>
</dbReference>
<dbReference type="PANTHER" id="PTHR43830:SF3">
    <property type="entry name" value="PROTEIN PSP1"/>
    <property type="match status" value="1"/>
</dbReference>
<dbReference type="Pfam" id="PF04468">
    <property type="entry name" value="PSP1"/>
    <property type="match status" value="1"/>
</dbReference>
<dbReference type="InterPro" id="IPR047767">
    <property type="entry name" value="PSP1-like"/>
</dbReference>
<reference evidence="2 3" key="1">
    <citation type="journal article" date="2019" name="Environ. Microbiol.">
        <title>An active ?-lactamase is a part of an orchestrated cell wall stress resistance network of Bacillus subtilis and related rhizosphere species.</title>
        <authorList>
            <person name="Bucher T."/>
            <person name="Keren-Paz A."/>
            <person name="Hausser J."/>
            <person name="Olender T."/>
            <person name="Cytryn E."/>
            <person name="Kolodkin-Gal I."/>
        </authorList>
    </citation>
    <scope>NUCLEOTIDE SEQUENCE [LARGE SCALE GENOMIC DNA]</scope>
    <source>
        <strain evidence="2 3">I32</strain>
    </source>
</reference>
<name>A0A9X9AAY9_BACCE</name>
<dbReference type="AlphaFoldDB" id="A0A9X9AAY9"/>